<dbReference type="Proteomes" id="UP001194746">
    <property type="component" value="Unassembled WGS sequence"/>
</dbReference>
<proteinExistence type="predicted"/>
<accession>A0AAD4GXA3</accession>
<name>A0AAD4GXA3_ASPNN</name>
<keyword evidence="2" id="KW-1185">Reference proteome</keyword>
<dbReference type="EMBL" id="VCAU01000011">
    <property type="protein sequence ID" value="KAF9892676.1"/>
    <property type="molecule type" value="Genomic_DNA"/>
</dbReference>
<protein>
    <submittedName>
        <fullName evidence="1">Uncharacterized protein</fullName>
    </submittedName>
</protein>
<sequence>MALSPPRLDYYWQMQPPETGSFLILSDQWFLARNNLWPCVISSVDPSRTAASLVLGAPQREISSQLHADGAPAIDGEAGLGSWANIQALAVLVLSAGKSAPSRSIAGGCGTLGTEWARKKRTRN</sequence>
<organism evidence="1 2">
    <name type="scientific">Aspergillus nanangensis</name>
    <dbReference type="NCBI Taxonomy" id="2582783"/>
    <lineage>
        <taxon>Eukaryota</taxon>
        <taxon>Fungi</taxon>
        <taxon>Dikarya</taxon>
        <taxon>Ascomycota</taxon>
        <taxon>Pezizomycotina</taxon>
        <taxon>Eurotiomycetes</taxon>
        <taxon>Eurotiomycetidae</taxon>
        <taxon>Eurotiales</taxon>
        <taxon>Aspergillaceae</taxon>
        <taxon>Aspergillus</taxon>
        <taxon>Aspergillus subgen. Circumdati</taxon>
    </lineage>
</organism>
<reference evidence="1" key="1">
    <citation type="journal article" date="2019" name="Beilstein J. Org. Chem.">
        <title>Nanangenines: drimane sesquiterpenoids as the dominant metabolite cohort of a novel Australian fungus, Aspergillus nanangensis.</title>
        <authorList>
            <person name="Lacey H.J."/>
            <person name="Gilchrist C.L.M."/>
            <person name="Crombie A."/>
            <person name="Kalaitzis J.A."/>
            <person name="Vuong D."/>
            <person name="Rutledge P.J."/>
            <person name="Turner P."/>
            <person name="Pitt J.I."/>
            <person name="Lacey E."/>
            <person name="Chooi Y.H."/>
            <person name="Piggott A.M."/>
        </authorList>
    </citation>
    <scope>NUCLEOTIDE SEQUENCE</scope>
    <source>
        <strain evidence="1">MST-FP2251</strain>
    </source>
</reference>
<comment type="caution">
    <text evidence="1">The sequence shown here is derived from an EMBL/GenBank/DDBJ whole genome shotgun (WGS) entry which is preliminary data.</text>
</comment>
<gene>
    <name evidence="1" type="ORF">FE257_001078</name>
</gene>
<evidence type="ECO:0000313" key="2">
    <source>
        <dbReference type="Proteomes" id="UP001194746"/>
    </source>
</evidence>
<reference evidence="1" key="2">
    <citation type="submission" date="2020-02" db="EMBL/GenBank/DDBJ databases">
        <authorList>
            <person name="Gilchrist C.L.M."/>
            <person name="Chooi Y.-H."/>
        </authorList>
    </citation>
    <scope>NUCLEOTIDE SEQUENCE</scope>
    <source>
        <strain evidence="1">MST-FP2251</strain>
    </source>
</reference>
<evidence type="ECO:0000313" key="1">
    <source>
        <dbReference type="EMBL" id="KAF9892676.1"/>
    </source>
</evidence>
<dbReference type="AlphaFoldDB" id="A0AAD4GXA3"/>